<sequence>MLRRLYDLTLSLAGHRHAMPALATVSFAESSVFPVPPDALMIPMILARPRRAWAIALVCTLASVAGALLGYFIGWALFESVGQWVLDLYGKADEFDAFAERYNEWGAWAVLVAGVTPFPFKVITIASGVTGLSLPIFIVSSILARAARFFLVAAVLRVFGDSARDFIERRLGLMFTLFCVALIGGFYVIKYV</sequence>
<reference evidence="4" key="1">
    <citation type="submission" date="2016-10" db="EMBL/GenBank/DDBJ databases">
        <authorList>
            <person name="Varghese N."/>
            <person name="Submissions S."/>
        </authorList>
    </citation>
    <scope>NUCLEOTIDE SEQUENCE [LARGE SCALE GENOMIC DNA]</scope>
    <source>
        <strain evidence="4">DSM 21424</strain>
    </source>
</reference>
<feature type="domain" description="VTT" evidence="2">
    <location>
        <begin position="53"/>
        <end position="155"/>
    </location>
</feature>
<keyword evidence="1" id="KW-0812">Transmembrane</keyword>
<dbReference type="EMBL" id="FNAT01000001">
    <property type="protein sequence ID" value="SDE10861.1"/>
    <property type="molecule type" value="Genomic_DNA"/>
</dbReference>
<dbReference type="PANTHER" id="PTHR42709">
    <property type="entry name" value="ALKALINE PHOSPHATASE LIKE PROTEIN"/>
    <property type="match status" value="1"/>
</dbReference>
<evidence type="ECO:0000313" key="4">
    <source>
        <dbReference type="Proteomes" id="UP000198922"/>
    </source>
</evidence>
<gene>
    <name evidence="3" type="ORF">SAMN04488567_0849</name>
</gene>
<keyword evidence="1" id="KW-0472">Membrane</keyword>
<dbReference type="RefSeq" id="WP_090109561.1">
    <property type="nucleotide sequence ID" value="NZ_FNAT01000001.1"/>
</dbReference>
<dbReference type="OrthoDB" id="9810270at2"/>
<dbReference type="PANTHER" id="PTHR42709:SF11">
    <property type="entry name" value="DEDA FAMILY PROTEIN"/>
    <property type="match status" value="1"/>
</dbReference>
<dbReference type="AlphaFoldDB" id="A0A1G7A7W8"/>
<protein>
    <submittedName>
        <fullName evidence="3">Membrane protein YqaA, SNARE-associated domain</fullName>
    </submittedName>
</protein>
<feature type="transmembrane region" description="Helical" evidence="1">
    <location>
        <begin position="52"/>
        <end position="78"/>
    </location>
</feature>
<name>A0A1G7A7W8_9RHOB</name>
<proteinExistence type="predicted"/>
<dbReference type="GO" id="GO:0005886">
    <property type="term" value="C:plasma membrane"/>
    <property type="evidence" value="ECO:0007669"/>
    <property type="project" value="TreeGrafter"/>
</dbReference>
<dbReference type="STRING" id="521013.SAMN04488567_0849"/>
<evidence type="ECO:0000313" key="3">
    <source>
        <dbReference type="EMBL" id="SDE10861.1"/>
    </source>
</evidence>
<feature type="transmembrane region" description="Helical" evidence="1">
    <location>
        <begin position="171"/>
        <end position="189"/>
    </location>
</feature>
<evidence type="ECO:0000259" key="2">
    <source>
        <dbReference type="Pfam" id="PF09335"/>
    </source>
</evidence>
<organism evidence="3 4">
    <name type="scientific">Limimaricola pyoseonensis</name>
    <dbReference type="NCBI Taxonomy" id="521013"/>
    <lineage>
        <taxon>Bacteria</taxon>
        <taxon>Pseudomonadati</taxon>
        <taxon>Pseudomonadota</taxon>
        <taxon>Alphaproteobacteria</taxon>
        <taxon>Rhodobacterales</taxon>
        <taxon>Paracoccaceae</taxon>
        <taxon>Limimaricola</taxon>
    </lineage>
</organism>
<dbReference type="InterPro" id="IPR032816">
    <property type="entry name" value="VTT_dom"/>
</dbReference>
<dbReference type="Pfam" id="PF09335">
    <property type="entry name" value="VTT_dom"/>
    <property type="match status" value="1"/>
</dbReference>
<dbReference type="Proteomes" id="UP000198922">
    <property type="component" value="Unassembled WGS sequence"/>
</dbReference>
<evidence type="ECO:0000256" key="1">
    <source>
        <dbReference type="SAM" id="Phobius"/>
    </source>
</evidence>
<keyword evidence="1" id="KW-1133">Transmembrane helix</keyword>
<accession>A0A1G7A7W8</accession>
<keyword evidence="4" id="KW-1185">Reference proteome</keyword>
<dbReference type="InterPro" id="IPR051311">
    <property type="entry name" value="DedA_domain"/>
</dbReference>